<organism evidence="1 2">
    <name type="scientific">Rhodococcus erythropolis</name>
    <name type="common">Arthrobacter picolinophilus</name>
    <dbReference type="NCBI Taxonomy" id="1833"/>
    <lineage>
        <taxon>Bacteria</taxon>
        <taxon>Bacillati</taxon>
        <taxon>Actinomycetota</taxon>
        <taxon>Actinomycetes</taxon>
        <taxon>Mycobacteriales</taxon>
        <taxon>Nocardiaceae</taxon>
        <taxon>Rhodococcus</taxon>
        <taxon>Rhodococcus erythropolis group</taxon>
    </lineage>
</organism>
<dbReference type="Proteomes" id="UP000325576">
    <property type="component" value="Unassembled WGS sequence"/>
</dbReference>
<evidence type="ECO:0000313" key="1">
    <source>
        <dbReference type="EMBL" id="KAB2582638.1"/>
    </source>
</evidence>
<reference evidence="1 2" key="1">
    <citation type="journal article" date="2017" name="Poromechanics V (2013)">
        <title>Genomic Characterization of the Arsenic-Tolerant Actinobacterium, &lt;i&gt;Rhodococcus erythropolis&lt;/i&gt; S43.</title>
        <authorList>
            <person name="Retamal-Morales G."/>
            <person name="Mehnert M."/>
            <person name="Schwabe R."/>
            <person name="Tischler D."/>
            <person name="Schloemann M."/>
            <person name="Levican G.J."/>
        </authorList>
    </citation>
    <scope>NUCLEOTIDE SEQUENCE [LARGE SCALE GENOMIC DNA]</scope>
    <source>
        <strain evidence="1 2">S43</strain>
    </source>
</reference>
<gene>
    <name evidence="1" type="ORF">BS297_24630</name>
</gene>
<protein>
    <submittedName>
        <fullName evidence="1">Uncharacterized protein</fullName>
    </submittedName>
</protein>
<dbReference type="AlphaFoldDB" id="A0A0C3A449"/>
<dbReference type="EMBL" id="MRBO01000659">
    <property type="protein sequence ID" value="KAB2582638.1"/>
    <property type="molecule type" value="Genomic_DNA"/>
</dbReference>
<name>A0A0C3A449_RHOER</name>
<comment type="caution">
    <text evidence="1">The sequence shown here is derived from an EMBL/GenBank/DDBJ whole genome shotgun (WGS) entry which is preliminary data.</text>
</comment>
<evidence type="ECO:0000313" key="2">
    <source>
        <dbReference type="Proteomes" id="UP000325576"/>
    </source>
</evidence>
<proteinExistence type="predicted"/>
<accession>A0A0C3A449</accession>
<sequence length="74" mass="7886">MTSPADRLTVKLAQLPISDDAPLVSLLHTTLLDHVEHDTDITEPALLGLLAITGVLEERLTRLEAAALHSSPAP</sequence>